<dbReference type="SMART" id="SM00150">
    <property type="entry name" value="SPEC"/>
    <property type="match status" value="2"/>
</dbReference>
<reference evidence="5 6" key="1">
    <citation type="journal article" date="2018" name="Gigascience">
        <title>Genomes of trombidid mites reveal novel predicted allergens and laterally-transferred genes associated with secondary metabolism.</title>
        <authorList>
            <person name="Dong X."/>
            <person name="Chaisiri K."/>
            <person name="Xia D."/>
            <person name="Armstrong S.D."/>
            <person name="Fang Y."/>
            <person name="Donnelly M.J."/>
            <person name="Kadowaki T."/>
            <person name="McGarry J.W."/>
            <person name="Darby A.C."/>
            <person name="Makepeace B.L."/>
        </authorList>
    </citation>
    <scope>NUCLEOTIDE SEQUENCE [LARGE SCALE GENOMIC DNA]</scope>
    <source>
        <strain evidence="5">UoL-WK</strain>
    </source>
</reference>
<accession>A0A3S3PT77</accession>
<dbReference type="PANTHER" id="PTHR22826">
    <property type="entry name" value="RHO GUANINE EXCHANGE FACTOR-RELATED"/>
    <property type="match status" value="1"/>
</dbReference>
<dbReference type="EMBL" id="NCKU01000334">
    <property type="protein sequence ID" value="RWS15944.1"/>
    <property type="molecule type" value="Genomic_DNA"/>
</dbReference>
<evidence type="ECO:0000259" key="4">
    <source>
        <dbReference type="PROSITE" id="PS50010"/>
    </source>
</evidence>
<evidence type="ECO:0000256" key="3">
    <source>
        <dbReference type="SAM" id="MobiDB-lite"/>
    </source>
</evidence>
<evidence type="ECO:0000313" key="6">
    <source>
        <dbReference type="Proteomes" id="UP000285301"/>
    </source>
</evidence>
<dbReference type="SMART" id="SM00233">
    <property type="entry name" value="PH"/>
    <property type="match status" value="1"/>
</dbReference>
<dbReference type="Pfam" id="PF22697">
    <property type="entry name" value="SOS1_NGEF_PH"/>
    <property type="match status" value="1"/>
</dbReference>
<dbReference type="Pfam" id="PF00435">
    <property type="entry name" value="Spectrin"/>
    <property type="match status" value="1"/>
</dbReference>
<dbReference type="CDD" id="cd00160">
    <property type="entry name" value="RhoGEF"/>
    <property type="match status" value="1"/>
</dbReference>
<dbReference type="Gene3D" id="1.20.58.60">
    <property type="match status" value="2"/>
</dbReference>
<dbReference type="InterPro" id="IPR035899">
    <property type="entry name" value="DBL_dom_sf"/>
</dbReference>
<dbReference type="InterPro" id="IPR002017">
    <property type="entry name" value="Spectrin_repeat"/>
</dbReference>
<dbReference type="Pfam" id="PF00621">
    <property type="entry name" value="RhoGEF"/>
    <property type="match status" value="1"/>
</dbReference>
<evidence type="ECO:0000256" key="2">
    <source>
        <dbReference type="SAM" id="Coils"/>
    </source>
</evidence>
<dbReference type="GO" id="GO:0007411">
    <property type="term" value="P:axon guidance"/>
    <property type="evidence" value="ECO:0007669"/>
    <property type="project" value="TreeGrafter"/>
</dbReference>
<feature type="region of interest" description="Disordered" evidence="3">
    <location>
        <begin position="218"/>
        <end position="237"/>
    </location>
</feature>
<dbReference type="GO" id="GO:0019898">
    <property type="term" value="C:extrinsic component of membrane"/>
    <property type="evidence" value="ECO:0007669"/>
    <property type="project" value="TreeGrafter"/>
</dbReference>
<dbReference type="InterPro" id="IPR058918">
    <property type="entry name" value="KALRN/TRIO-like_spectrin"/>
</dbReference>
<comment type="caution">
    <text evidence="5">The sequence shown here is derived from an EMBL/GenBank/DDBJ whole genome shotgun (WGS) entry which is preliminary data.</text>
</comment>
<dbReference type="Gene3D" id="1.20.900.10">
    <property type="entry name" value="Dbl homology (DH) domain"/>
    <property type="match status" value="1"/>
</dbReference>
<dbReference type="OrthoDB" id="10256089at2759"/>
<feature type="coiled-coil region" evidence="2">
    <location>
        <begin position="367"/>
        <end position="401"/>
    </location>
</feature>
<dbReference type="InterPro" id="IPR051336">
    <property type="entry name" value="RhoGEF_Guanine_NuclExch_SF"/>
</dbReference>
<dbReference type="PROSITE" id="PS50010">
    <property type="entry name" value="DH_2"/>
    <property type="match status" value="1"/>
</dbReference>
<dbReference type="PANTHER" id="PTHR22826:SF106">
    <property type="entry name" value="TRIO, ISOFORM A"/>
    <property type="match status" value="1"/>
</dbReference>
<dbReference type="InterPro" id="IPR000219">
    <property type="entry name" value="DH_dom"/>
</dbReference>
<evidence type="ECO:0000256" key="1">
    <source>
        <dbReference type="ARBA" id="ARBA00022658"/>
    </source>
</evidence>
<dbReference type="GO" id="GO:0005737">
    <property type="term" value="C:cytoplasm"/>
    <property type="evidence" value="ECO:0007669"/>
    <property type="project" value="TreeGrafter"/>
</dbReference>
<dbReference type="SMART" id="SM00325">
    <property type="entry name" value="RhoGEF"/>
    <property type="match status" value="1"/>
</dbReference>
<feature type="region of interest" description="Disordered" evidence="3">
    <location>
        <begin position="441"/>
        <end position="478"/>
    </location>
</feature>
<protein>
    <submittedName>
        <fullName evidence="5">Triple functional domain protein-like protein</fullName>
    </submittedName>
</protein>
<dbReference type="FunFam" id="1.20.58.60:FF:000023">
    <property type="entry name" value="Kalirin RhoGEF kinase b"/>
    <property type="match status" value="1"/>
</dbReference>
<dbReference type="SUPFAM" id="SSF50729">
    <property type="entry name" value="PH domain-like"/>
    <property type="match status" value="1"/>
</dbReference>
<feature type="compositionally biased region" description="Low complexity" evidence="3">
    <location>
        <begin position="873"/>
        <end position="886"/>
    </location>
</feature>
<keyword evidence="2" id="KW-0175">Coiled coil</keyword>
<dbReference type="GO" id="GO:0005085">
    <property type="term" value="F:guanyl-nucleotide exchange factor activity"/>
    <property type="evidence" value="ECO:0007669"/>
    <property type="project" value="UniProtKB-KW"/>
</dbReference>
<dbReference type="STRING" id="1965070.A0A3S3PT77"/>
<dbReference type="Pfam" id="PF23323">
    <property type="entry name" value="Spectrin_6"/>
    <property type="match status" value="1"/>
</dbReference>
<dbReference type="AlphaFoldDB" id="A0A3S3PT77"/>
<dbReference type="SUPFAM" id="SSF48065">
    <property type="entry name" value="DBL homology domain (DH-domain)"/>
    <property type="match status" value="1"/>
</dbReference>
<name>A0A3S3PT77_9ACAR</name>
<keyword evidence="6" id="KW-1185">Reference proteome</keyword>
<dbReference type="Proteomes" id="UP000285301">
    <property type="component" value="Unassembled WGS sequence"/>
</dbReference>
<dbReference type="Gene3D" id="2.30.29.30">
    <property type="entry name" value="Pleckstrin-homology domain (PH domain)/Phosphotyrosine-binding domain (PTB)"/>
    <property type="match status" value="1"/>
</dbReference>
<feature type="compositionally biased region" description="Low complexity" evidence="3">
    <location>
        <begin position="755"/>
        <end position="769"/>
    </location>
</feature>
<proteinExistence type="predicted"/>
<sequence>MALDVLQRGQELTQVFESFLPSIVIIAEPAADPSAANTSVSNHGITASERLQMILEFLHEREMDFEDISEMRRVRLEQCVQFCQFKSDATQVLSWMKNGESMLAASFLIPSSLQEAEDLQVEHEQFQLAIEKTHSSAFQLQQKAEQLIQSNHFNPDGIRQIAVDVSNRWQQLMTHAEDRHKLVVASLNFYKTAEQVCSVLDSLEKQYKTDEDFCGANNIRGTGNSPPGTPSKEIESETGDKKIAQIISKHQEQKEAFLKACTLARRNAETFLKYAARCVQYYSSRASNSVYRNAENKVKNILDYILRQENEVLECWSQRKKKLDSCQQYVLVEHSGRQALKWIKEKGEEWLNKRLSRNIDNCSHEEIDELYKTLNEFRLQVKETKEKVKLLIQLSENLIERRHIHSNAIRFWCNCVEKNFKEFSKKLDNYRHQIEEKLGIRLVTPSNETPSGDRNSDSSLESKMSAKDTLSNASSGSTASISGTSFAKANNSENVPQVAQLTDQQQEIKRKSARKKEFIMAELLQTERSYVKDLEVCINTYFNEYRRQAHLQQLPKGITVNELILFGNIQDIYDFHNDIFLKELEKYETMPEDVGHCFVTWARYFDIYVNYCKNKPDSNSLLIIPGISALFEEIQRKHNVLHPIAAYLIKPVQRITKYQLLLKDLLSCCEEGLEGEIKDGLEVMLSVPKKANDALHLSMLDGCDISLDHLGEVILQDSFQIFDSKSLLPSRKGRERRVFLFELYLVFAKEVKPDSSSSSSSSSVSSFGSSSGGNKGKYMYKNKLLTSEIGITEYVEGDECKFCIWTVGAATSGGPTVQENKIILKCHSLDVKHLWVKKLREVIQESYFSSRISTLNLSKPPNSKLMAATGPGSSSSKSSSSYRSSR</sequence>
<keyword evidence="1" id="KW-0344">Guanine-nucleotide releasing factor</keyword>
<dbReference type="InterPro" id="IPR018159">
    <property type="entry name" value="Spectrin/alpha-actinin"/>
</dbReference>
<dbReference type="InterPro" id="IPR011993">
    <property type="entry name" value="PH-like_dom_sf"/>
</dbReference>
<gene>
    <name evidence="5" type="ORF">B4U79_14168</name>
</gene>
<dbReference type="SUPFAM" id="SSF46966">
    <property type="entry name" value="Spectrin repeat"/>
    <property type="match status" value="2"/>
</dbReference>
<feature type="region of interest" description="Disordered" evidence="3">
    <location>
        <begin position="859"/>
        <end position="886"/>
    </location>
</feature>
<feature type="region of interest" description="Disordered" evidence="3">
    <location>
        <begin position="753"/>
        <end position="773"/>
    </location>
</feature>
<organism evidence="5 6">
    <name type="scientific">Dinothrombium tinctorium</name>
    <dbReference type="NCBI Taxonomy" id="1965070"/>
    <lineage>
        <taxon>Eukaryota</taxon>
        <taxon>Metazoa</taxon>
        <taxon>Ecdysozoa</taxon>
        <taxon>Arthropoda</taxon>
        <taxon>Chelicerata</taxon>
        <taxon>Arachnida</taxon>
        <taxon>Acari</taxon>
        <taxon>Acariformes</taxon>
        <taxon>Trombidiformes</taxon>
        <taxon>Prostigmata</taxon>
        <taxon>Anystina</taxon>
        <taxon>Parasitengona</taxon>
        <taxon>Trombidioidea</taxon>
        <taxon>Trombidiidae</taxon>
        <taxon>Dinothrombium</taxon>
    </lineage>
</organism>
<evidence type="ECO:0000313" key="5">
    <source>
        <dbReference type="EMBL" id="RWS15944.1"/>
    </source>
</evidence>
<dbReference type="CDD" id="cd00176">
    <property type="entry name" value="SPEC"/>
    <property type="match status" value="1"/>
</dbReference>
<feature type="domain" description="DH" evidence="4">
    <location>
        <begin position="515"/>
        <end position="694"/>
    </location>
</feature>
<dbReference type="InterPro" id="IPR001849">
    <property type="entry name" value="PH_domain"/>
</dbReference>
<feature type="compositionally biased region" description="Polar residues" evidence="3">
    <location>
        <begin position="444"/>
        <end position="462"/>
    </location>
</feature>
<dbReference type="InterPro" id="IPR055251">
    <property type="entry name" value="SOS1_NGEF_PH"/>
</dbReference>